<dbReference type="Gene3D" id="3.40.50.300">
    <property type="entry name" value="P-loop containing nucleotide triphosphate hydrolases"/>
    <property type="match status" value="1"/>
</dbReference>
<dbReference type="Pfam" id="PF00005">
    <property type="entry name" value="ABC_tran"/>
    <property type="match status" value="1"/>
</dbReference>
<keyword evidence="8" id="KW-1185">Reference proteome</keyword>
<organism evidence="7 8">
    <name type="scientific">Peteryoungia desertarenae</name>
    <dbReference type="NCBI Taxonomy" id="1813451"/>
    <lineage>
        <taxon>Bacteria</taxon>
        <taxon>Pseudomonadati</taxon>
        <taxon>Pseudomonadota</taxon>
        <taxon>Alphaproteobacteria</taxon>
        <taxon>Hyphomicrobiales</taxon>
        <taxon>Rhizobiaceae</taxon>
        <taxon>Peteryoungia</taxon>
    </lineage>
</organism>
<dbReference type="PROSITE" id="PS50893">
    <property type="entry name" value="ABC_TRANSPORTER_2"/>
    <property type="match status" value="1"/>
</dbReference>
<dbReference type="SUPFAM" id="SSF52540">
    <property type="entry name" value="P-loop containing nucleoside triphosphate hydrolases"/>
    <property type="match status" value="1"/>
</dbReference>
<keyword evidence="5" id="KW-0997">Cell inner membrane</keyword>
<name>A0ABX6QTI1_9HYPH</name>
<dbReference type="InterPro" id="IPR051921">
    <property type="entry name" value="ABC_osmolyte_uptake_ATP-bind"/>
</dbReference>
<dbReference type="InterPro" id="IPR003439">
    <property type="entry name" value="ABC_transporter-like_ATP-bd"/>
</dbReference>
<reference evidence="7 8" key="1">
    <citation type="submission" date="2020-06" db="EMBL/GenBank/DDBJ databases">
        <title>Genome sequence of Rhizobium sp strain ADMK78.</title>
        <authorList>
            <person name="Rahi P."/>
        </authorList>
    </citation>
    <scope>NUCLEOTIDE SEQUENCE [LARGE SCALE GENOMIC DNA]</scope>
    <source>
        <strain evidence="7 8">ADMK78</strain>
        <plasmid evidence="7 8">pPRADMK78_01</plasmid>
    </source>
</reference>
<comment type="similarity">
    <text evidence="1 5">Belongs to the ABC transporter superfamily.</text>
</comment>
<dbReference type="SMART" id="SM00382">
    <property type="entry name" value="AAA"/>
    <property type="match status" value="1"/>
</dbReference>
<evidence type="ECO:0000256" key="1">
    <source>
        <dbReference type="ARBA" id="ARBA00005417"/>
    </source>
</evidence>
<proteinExistence type="inferred from homology"/>
<dbReference type="SUPFAM" id="SSF54631">
    <property type="entry name" value="CBS-domain pair"/>
    <property type="match status" value="1"/>
</dbReference>
<dbReference type="PANTHER" id="PTHR43869">
    <property type="entry name" value="GLYCINE BETAINE/PROLINE BETAINE TRANSPORT SYSTEM ATP-BINDING PROTEIN PROV"/>
    <property type="match status" value="1"/>
</dbReference>
<dbReference type="InterPro" id="IPR027417">
    <property type="entry name" value="P-loop_NTPase"/>
</dbReference>
<dbReference type="Proteomes" id="UP000308530">
    <property type="component" value="Plasmid pPRADMK78_01"/>
</dbReference>
<dbReference type="EMBL" id="CP058351">
    <property type="protein sequence ID" value="QLF71799.1"/>
    <property type="molecule type" value="Genomic_DNA"/>
</dbReference>
<keyword evidence="2 5" id="KW-0813">Transport</keyword>
<accession>A0ABX6QTI1</accession>
<comment type="catalytic activity">
    <reaction evidence="5">
        <text>a quaternary ammonium(out) + ATP + H2O = a quaternary ammonium(in) + ADP + phosphate + H(+)</text>
        <dbReference type="Rhea" id="RHEA:11036"/>
        <dbReference type="ChEBI" id="CHEBI:15377"/>
        <dbReference type="ChEBI" id="CHEBI:15378"/>
        <dbReference type="ChEBI" id="CHEBI:30616"/>
        <dbReference type="ChEBI" id="CHEBI:35267"/>
        <dbReference type="ChEBI" id="CHEBI:43474"/>
        <dbReference type="ChEBI" id="CHEBI:456216"/>
    </reaction>
</comment>
<evidence type="ECO:0000313" key="7">
    <source>
        <dbReference type="EMBL" id="QLF71799.1"/>
    </source>
</evidence>
<keyword evidence="4 5" id="KW-0067">ATP-binding</keyword>
<dbReference type="InterPro" id="IPR005892">
    <property type="entry name" value="Gly-betaine_transp_ATP-bd"/>
</dbReference>
<protein>
    <recommendedName>
        <fullName evidence="5">Quaternary amine transport ATP-binding protein</fullName>
        <ecNumber evidence="5">7.6.2.9</ecNumber>
    </recommendedName>
</protein>
<sequence length="364" mass="39859">MANACKSTGVSAMTSSQTSIEISDLYKIFGSSPRAHVEAVRKGLSKSDLGSMHGHILGLNNISISMPAGKIQVVMGLSGSGKSTLIRHINRLIDPTSGSIMIDGQNVVDMSENELREFRRKKTAMVFQRFGLLPHRSVVDNVMFGLEVRGVDHGKARATAMRWIERVGLIGFENRFPDELSGGMQQRVGLARALSNDASILLMDEAYSALDPLIRTDMQTMLLDLQSELKKTIVFITHDLDEALRLGDKIVILRDGSIIQQGDSQDILLRPADDYIRRFVKDVNRGRYIMIDAVMKPVTADSAGDMLHHRIRSGLSLEAAARELASSSFDAALVINERDEPIGAVSLRDITAAASSVLDVEQVT</sequence>
<dbReference type="PANTHER" id="PTHR43869:SF1">
    <property type="entry name" value="GLYCINE BETAINE_PROLINE BETAINE TRANSPORT SYSTEM ATP-BINDING PROTEIN PROV"/>
    <property type="match status" value="1"/>
</dbReference>
<evidence type="ECO:0000256" key="5">
    <source>
        <dbReference type="RuleBase" id="RU369116"/>
    </source>
</evidence>
<keyword evidence="5" id="KW-0472">Membrane</keyword>
<evidence type="ECO:0000313" key="8">
    <source>
        <dbReference type="Proteomes" id="UP000308530"/>
    </source>
</evidence>
<evidence type="ECO:0000256" key="3">
    <source>
        <dbReference type="ARBA" id="ARBA00022741"/>
    </source>
</evidence>
<geneLocation type="plasmid" evidence="7 8">
    <name>pPRADMK78_01</name>
</geneLocation>
<keyword evidence="7" id="KW-0614">Plasmid</keyword>
<dbReference type="NCBIfam" id="TIGR01186">
    <property type="entry name" value="proV"/>
    <property type="match status" value="1"/>
</dbReference>
<dbReference type="EC" id="7.6.2.9" evidence="5"/>
<dbReference type="GO" id="GO:0005524">
    <property type="term" value="F:ATP binding"/>
    <property type="evidence" value="ECO:0007669"/>
    <property type="project" value="UniProtKB-KW"/>
</dbReference>
<keyword evidence="5" id="KW-1003">Cell membrane</keyword>
<evidence type="ECO:0000256" key="2">
    <source>
        <dbReference type="ARBA" id="ARBA00022448"/>
    </source>
</evidence>
<keyword evidence="3 5" id="KW-0547">Nucleotide-binding</keyword>
<dbReference type="PROSITE" id="PS00211">
    <property type="entry name" value="ABC_TRANSPORTER_1"/>
    <property type="match status" value="1"/>
</dbReference>
<evidence type="ECO:0000256" key="4">
    <source>
        <dbReference type="ARBA" id="ARBA00022840"/>
    </source>
</evidence>
<comment type="subunit">
    <text evidence="5">The complex is probably composed of two ATP-binding proteins, two transmembrane proteins and a solute-binding protein.</text>
</comment>
<evidence type="ECO:0000259" key="6">
    <source>
        <dbReference type="PROSITE" id="PS50893"/>
    </source>
</evidence>
<dbReference type="InterPro" id="IPR017871">
    <property type="entry name" value="ABC_transporter-like_CS"/>
</dbReference>
<dbReference type="InterPro" id="IPR003593">
    <property type="entry name" value="AAA+_ATPase"/>
</dbReference>
<feature type="domain" description="ABC transporter" evidence="6">
    <location>
        <begin position="44"/>
        <end position="280"/>
    </location>
</feature>
<comment type="subcellular location">
    <subcellularLocation>
        <location evidence="5">Cell inner membrane</location>
        <topology evidence="5">Peripheral membrane protein</topology>
    </subcellularLocation>
</comment>
<gene>
    <name evidence="7" type="ORF">FE840_019490</name>
</gene>
<dbReference type="InterPro" id="IPR046342">
    <property type="entry name" value="CBS_dom_sf"/>
</dbReference>